<keyword evidence="2" id="KW-0472">Membrane</keyword>
<gene>
    <name evidence="3" type="ORF">SAMN05216215_1017117</name>
</gene>
<feature type="region of interest" description="Disordered" evidence="1">
    <location>
        <begin position="1"/>
        <end position="41"/>
    </location>
</feature>
<dbReference type="EMBL" id="FNOK01000017">
    <property type="protein sequence ID" value="SDX93082.1"/>
    <property type="molecule type" value="Genomic_DNA"/>
</dbReference>
<dbReference type="Proteomes" id="UP000199529">
    <property type="component" value="Unassembled WGS sequence"/>
</dbReference>
<feature type="compositionally biased region" description="Basic and acidic residues" evidence="1">
    <location>
        <begin position="1"/>
        <end position="15"/>
    </location>
</feature>
<evidence type="ECO:0000313" key="4">
    <source>
        <dbReference type="Proteomes" id="UP000199529"/>
    </source>
</evidence>
<evidence type="ECO:0000256" key="1">
    <source>
        <dbReference type="SAM" id="MobiDB-lite"/>
    </source>
</evidence>
<dbReference type="OrthoDB" id="3612087at2"/>
<evidence type="ECO:0000313" key="3">
    <source>
        <dbReference type="EMBL" id="SDX93082.1"/>
    </source>
</evidence>
<dbReference type="InterPro" id="IPR047789">
    <property type="entry name" value="CU044_5270-like"/>
</dbReference>
<keyword evidence="2" id="KW-1133">Transmembrane helix</keyword>
<dbReference type="RefSeq" id="WP_093267348.1">
    <property type="nucleotide sequence ID" value="NZ_FNOK01000017.1"/>
</dbReference>
<name>A0A1H3FPU6_9PSEU</name>
<keyword evidence="4" id="KW-1185">Reference proteome</keyword>
<reference evidence="4" key="1">
    <citation type="submission" date="2016-10" db="EMBL/GenBank/DDBJ databases">
        <authorList>
            <person name="Varghese N."/>
            <person name="Submissions S."/>
        </authorList>
    </citation>
    <scope>NUCLEOTIDE SEQUENCE [LARGE SCALE GENOMIC DNA]</scope>
    <source>
        <strain evidence="4">CGMCC 4.3530</strain>
    </source>
</reference>
<sequence length="286" mass="30646">MTKFDETQPIRDSGRATELPGEPAHDRRTTAGDAPAAMRQRRPLRRLAWPGAVAVGLAAAISGVLTLAPFGESDRGTPTANAESALVTATPDLPDHPPRPDQFVYTKSQSAAGIRETWLSADGTRDGLIVQYGGETELEVPRCGDSKTYTPAIDETGCCSPVPGHIYVLPTDAAGMLDYLKERSSDPGSAWLIGEEIRDIVAESYVRPESRAAVFEAATKVPGISVVEDAKDAIGRTGVGISFPKPDGENIREEILVFDPTTYAYLGSTFSAEVETAFVDEVRQRP</sequence>
<evidence type="ECO:0000256" key="2">
    <source>
        <dbReference type="SAM" id="Phobius"/>
    </source>
</evidence>
<organism evidence="3 4">
    <name type="scientific">Saccharopolyspora shandongensis</name>
    <dbReference type="NCBI Taxonomy" id="418495"/>
    <lineage>
        <taxon>Bacteria</taxon>
        <taxon>Bacillati</taxon>
        <taxon>Actinomycetota</taxon>
        <taxon>Actinomycetes</taxon>
        <taxon>Pseudonocardiales</taxon>
        <taxon>Pseudonocardiaceae</taxon>
        <taxon>Saccharopolyspora</taxon>
    </lineage>
</organism>
<proteinExistence type="predicted"/>
<dbReference type="NCBIfam" id="NF038083">
    <property type="entry name" value="CU044_5270_fam"/>
    <property type="match status" value="1"/>
</dbReference>
<dbReference type="AlphaFoldDB" id="A0A1H3FPU6"/>
<accession>A0A1H3FPU6</accession>
<dbReference type="STRING" id="418495.SAMN05216215_1017117"/>
<protein>
    <submittedName>
        <fullName evidence="3">Uncharacterized protein</fullName>
    </submittedName>
</protein>
<keyword evidence="2" id="KW-0812">Transmembrane</keyword>
<feature type="transmembrane region" description="Helical" evidence="2">
    <location>
        <begin position="47"/>
        <end position="70"/>
    </location>
</feature>